<dbReference type="PROSITE" id="PS00107">
    <property type="entry name" value="PROTEIN_KINASE_ATP"/>
    <property type="match status" value="1"/>
</dbReference>
<evidence type="ECO:0000256" key="13">
    <source>
        <dbReference type="PROSITE-ProRule" id="PRU00191"/>
    </source>
</evidence>
<dbReference type="GO" id="GO:0019221">
    <property type="term" value="P:cytokine-mediated signaling pathway"/>
    <property type="evidence" value="ECO:0007669"/>
    <property type="project" value="TreeGrafter"/>
</dbReference>
<dbReference type="GO" id="GO:0004714">
    <property type="term" value="F:transmembrane receptor protein tyrosine kinase activity"/>
    <property type="evidence" value="ECO:0007669"/>
    <property type="project" value="UniProtKB-EC"/>
</dbReference>
<dbReference type="GO" id="GO:0050793">
    <property type="term" value="P:regulation of developmental process"/>
    <property type="evidence" value="ECO:0007669"/>
    <property type="project" value="UniProtKB-ARBA"/>
</dbReference>
<evidence type="ECO:0000256" key="5">
    <source>
        <dbReference type="ARBA" id="ARBA00022741"/>
    </source>
</evidence>
<evidence type="ECO:0000256" key="1">
    <source>
        <dbReference type="ARBA" id="ARBA00004308"/>
    </source>
</evidence>
<evidence type="ECO:0000256" key="10">
    <source>
        <dbReference type="ARBA" id="ARBA00023137"/>
    </source>
</evidence>
<dbReference type="Gene3D" id="3.30.505.10">
    <property type="entry name" value="SH2 domain"/>
    <property type="match status" value="1"/>
</dbReference>
<dbReference type="GO" id="GO:0005829">
    <property type="term" value="C:cytosol"/>
    <property type="evidence" value="ECO:0007669"/>
    <property type="project" value="TreeGrafter"/>
</dbReference>
<reference evidence="19" key="1">
    <citation type="submission" date="2022-12" db="EMBL/GenBank/DDBJ databases">
        <title>Chromosome-level genome assembly of the bean flower thrips Megalurothrips usitatus.</title>
        <authorList>
            <person name="Ma L."/>
            <person name="Liu Q."/>
            <person name="Li H."/>
            <person name="Cai W."/>
        </authorList>
    </citation>
    <scope>NUCLEOTIDE SEQUENCE</scope>
    <source>
        <strain evidence="19">Cailab_2022a</strain>
    </source>
</reference>
<accession>A0AAV7Y024</accession>
<dbReference type="EC" id="2.7.10.2" evidence="15"/>
<evidence type="ECO:0000256" key="8">
    <source>
        <dbReference type="ARBA" id="ARBA00022999"/>
    </source>
</evidence>
<keyword evidence="20" id="KW-1185">Reference proteome</keyword>
<dbReference type="PRINTS" id="PR00109">
    <property type="entry name" value="TYRKINASE"/>
</dbReference>
<evidence type="ECO:0000259" key="17">
    <source>
        <dbReference type="PROSITE" id="PS50011"/>
    </source>
</evidence>
<dbReference type="GO" id="GO:0012505">
    <property type="term" value="C:endomembrane system"/>
    <property type="evidence" value="ECO:0007669"/>
    <property type="project" value="UniProtKB-SubCell"/>
</dbReference>
<dbReference type="InterPro" id="IPR011009">
    <property type="entry name" value="Kinase-like_dom_sf"/>
</dbReference>
<dbReference type="InterPro" id="IPR000980">
    <property type="entry name" value="SH2"/>
</dbReference>
<dbReference type="AlphaFoldDB" id="A0AAV7Y024"/>
<evidence type="ECO:0000256" key="12">
    <source>
        <dbReference type="ARBA" id="ARBA00051245"/>
    </source>
</evidence>
<dbReference type="GO" id="GO:0007259">
    <property type="term" value="P:cell surface receptor signaling pathway via JAK-STAT"/>
    <property type="evidence" value="ECO:0007669"/>
    <property type="project" value="TreeGrafter"/>
</dbReference>
<comment type="similarity">
    <text evidence="15">Belongs to the protein kinase superfamily. Tyr protein kinase family.</text>
</comment>
<keyword evidence="4" id="KW-0677">Repeat</keyword>
<dbReference type="PROSITE" id="PS50011">
    <property type="entry name" value="PROTEIN_KINASE_DOM"/>
    <property type="match status" value="2"/>
</dbReference>
<dbReference type="InterPro" id="IPR051286">
    <property type="entry name" value="JAK"/>
</dbReference>
<name>A0AAV7Y024_9NEOP</name>
<dbReference type="GO" id="GO:0002009">
    <property type="term" value="P:morphogenesis of an epithelium"/>
    <property type="evidence" value="ECO:0007669"/>
    <property type="project" value="UniProtKB-ARBA"/>
</dbReference>
<dbReference type="GO" id="GO:0071944">
    <property type="term" value="C:cell periphery"/>
    <property type="evidence" value="ECO:0007669"/>
    <property type="project" value="UniProtKB-ARBA"/>
</dbReference>
<dbReference type="GO" id="GO:0035556">
    <property type="term" value="P:intracellular signal transduction"/>
    <property type="evidence" value="ECO:0007669"/>
    <property type="project" value="TreeGrafter"/>
</dbReference>
<evidence type="ECO:0000313" key="20">
    <source>
        <dbReference type="Proteomes" id="UP001075354"/>
    </source>
</evidence>
<proteinExistence type="inferred from homology"/>
<dbReference type="Pfam" id="PF07714">
    <property type="entry name" value="PK_Tyr_Ser-Thr"/>
    <property type="match status" value="2"/>
</dbReference>
<evidence type="ECO:0000256" key="11">
    <source>
        <dbReference type="ARBA" id="ARBA00051243"/>
    </source>
</evidence>
<evidence type="ECO:0000259" key="16">
    <source>
        <dbReference type="PROSITE" id="PS50001"/>
    </source>
</evidence>
<dbReference type="CDD" id="cd14473">
    <property type="entry name" value="FERM_B-lobe"/>
    <property type="match status" value="1"/>
</dbReference>
<keyword evidence="8 13" id="KW-0727">SH2 domain</keyword>
<dbReference type="PANTHER" id="PTHR45807">
    <property type="entry name" value="TYROSINE-PROTEIN KINASE HOPSCOTCH"/>
    <property type="match status" value="1"/>
</dbReference>
<dbReference type="SUPFAM" id="SSF55550">
    <property type="entry name" value="SH2 domain"/>
    <property type="match status" value="1"/>
</dbReference>
<dbReference type="Pfam" id="PF18377">
    <property type="entry name" value="FERM_F2"/>
    <property type="match status" value="1"/>
</dbReference>
<gene>
    <name evidence="19" type="ORF">ONE63_005620</name>
</gene>
<evidence type="ECO:0000256" key="3">
    <source>
        <dbReference type="ARBA" id="ARBA00022679"/>
    </source>
</evidence>
<dbReference type="Proteomes" id="UP001075354">
    <property type="component" value="Chromosome 2"/>
</dbReference>
<dbReference type="InterPro" id="IPR019748">
    <property type="entry name" value="FERM_central"/>
</dbReference>
<dbReference type="SUPFAM" id="SSF56112">
    <property type="entry name" value="Protein kinase-like (PK-like)"/>
    <property type="match status" value="2"/>
</dbReference>
<dbReference type="Pfam" id="PF17887">
    <property type="entry name" value="Jak1_Phl"/>
    <property type="match status" value="1"/>
</dbReference>
<dbReference type="PANTHER" id="PTHR45807:SF7">
    <property type="entry name" value="TYROSINE-PROTEIN KINASE HOPSCOTCH"/>
    <property type="match status" value="1"/>
</dbReference>
<evidence type="ECO:0000259" key="18">
    <source>
        <dbReference type="PROSITE" id="PS50057"/>
    </source>
</evidence>
<dbReference type="InterPro" id="IPR041381">
    <property type="entry name" value="JAK1-3/TYK2_PHL_dom"/>
</dbReference>
<comment type="catalytic activity">
    <reaction evidence="12 15">
        <text>L-tyrosyl-[protein] + ATP = O-phospho-L-tyrosyl-[protein] + ADP + H(+)</text>
        <dbReference type="Rhea" id="RHEA:10596"/>
        <dbReference type="Rhea" id="RHEA-COMP:10136"/>
        <dbReference type="Rhea" id="RHEA-COMP:20101"/>
        <dbReference type="ChEBI" id="CHEBI:15378"/>
        <dbReference type="ChEBI" id="CHEBI:30616"/>
        <dbReference type="ChEBI" id="CHEBI:46858"/>
        <dbReference type="ChEBI" id="CHEBI:61978"/>
        <dbReference type="ChEBI" id="CHEBI:456216"/>
        <dbReference type="EC" id="2.7.10.2"/>
    </reaction>
</comment>
<keyword evidence="5 14" id="KW-0547">Nucleotide-binding</keyword>
<dbReference type="InterPro" id="IPR041046">
    <property type="entry name" value="FERM_F2"/>
</dbReference>
<evidence type="ECO:0000256" key="7">
    <source>
        <dbReference type="ARBA" id="ARBA00022840"/>
    </source>
</evidence>
<feature type="binding site" evidence="14">
    <location>
        <position position="897"/>
    </location>
    <ligand>
        <name>ATP</name>
        <dbReference type="ChEBI" id="CHEBI:30616"/>
    </ligand>
</feature>
<comment type="subcellular location">
    <subcellularLocation>
        <location evidence="1">Endomembrane system</location>
    </subcellularLocation>
</comment>
<dbReference type="SMART" id="SM00252">
    <property type="entry name" value="SH2"/>
    <property type="match status" value="1"/>
</dbReference>
<keyword evidence="3 15" id="KW-0808">Transferase</keyword>
<dbReference type="Pfam" id="PF18379">
    <property type="entry name" value="FERM_F1"/>
    <property type="match status" value="1"/>
</dbReference>
<dbReference type="FunFam" id="1.10.510.10:FF:001512">
    <property type="entry name" value="Receptor tyrosine-protein kinase erbB-2"/>
    <property type="match status" value="1"/>
</dbReference>
<keyword evidence="10 15" id="KW-0829">Tyrosine-protein kinase</keyword>
<evidence type="ECO:0000256" key="14">
    <source>
        <dbReference type="PROSITE-ProRule" id="PRU10141"/>
    </source>
</evidence>
<dbReference type="InterPro" id="IPR008266">
    <property type="entry name" value="Tyr_kinase_AS"/>
</dbReference>
<dbReference type="InterPro" id="IPR020635">
    <property type="entry name" value="Tyr_kinase_cat_dom"/>
</dbReference>
<feature type="domain" description="SH2" evidence="16">
    <location>
        <begin position="328"/>
        <end position="437"/>
    </location>
</feature>
<evidence type="ECO:0000313" key="19">
    <source>
        <dbReference type="EMBL" id="KAJ1530767.1"/>
    </source>
</evidence>
<dbReference type="PROSITE" id="PS00109">
    <property type="entry name" value="PROTEIN_KINASE_TYR"/>
    <property type="match status" value="1"/>
</dbReference>
<dbReference type="GO" id="GO:0005524">
    <property type="term" value="F:ATP binding"/>
    <property type="evidence" value="ECO:0007669"/>
    <property type="project" value="UniProtKB-UniRule"/>
</dbReference>
<dbReference type="SMART" id="SM00219">
    <property type="entry name" value="TyrKc"/>
    <property type="match status" value="2"/>
</dbReference>
<dbReference type="InterPro" id="IPR017441">
    <property type="entry name" value="Protein_kinase_ATP_BS"/>
</dbReference>
<dbReference type="GO" id="GO:0051130">
    <property type="term" value="P:positive regulation of cellular component organization"/>
    <property type="evidence" value="ECO:0007669"/>
    <property type="project" value="UniProtKB-ARBA"/>
</dbReference>
<dbReference type="Pfam" id="PF21990">
    <property type="entry name" value="SH2_1"/>
    <property type="match status" value="1"/>
</dbReference>
<dbReference type="InterPro" id="IPR019749">
    <property type="entry name" value="Band_41_domain"/>
</dbReference>
<dbReference type="GO" id="GO:0005126">
    <property type="term" value="F:cytokine receptor binding"/>
    <property type="evidence" value="ECO:0007669"/>
    <property type="project" value="TreeGrafter"/>
</dbReference>
<dbReference type="EMBL" id="JAPTSV010000002">
    <property type="protein sequence ID" value="KAJ1530767.1"/>
    <property type="molecule type" value="Genomic_DNA"/>
</dbReference>
<dbReference type="InterPro" id="IPR041155">
    <property type="entry name" value="FERM_F1"/>
</dbReference>
<feature type="domain" description="FERM" evidence="18">
    <location>
        <begin position="9"/>
        <end position="307"/>
    </location>
</feature>
<comment type="caution">
    <text evidence="19">The sequence shown here is derived from an EMBL/GenBank/DDBJ whole genome shotgun (WGS) entry which is preliminary data.</text>
</comment>
<evidence type="ECO:0000256" key="2">
    <source>
        <dbReference type="ARBA" id="ARBA00022553"/>
    </source>
</evidence>
<keyword evidence="6 15" id="KW-0418">Kinase</keyword>
<dbReference type="InterPro" id="IPR001245">
    <property type="entry name" value="Ser-Thr/Tyr_kinase_cat_dom"/>
</dbReference>
<dbReference type="PROSITE" id="PS50001">
    <property type="entry name" value="SH2"/>
    <property type="match status" value="1"/>
</dbReference>
<evidence type="ECO:0000256" key="6">
    <source>
        <dbReference type="ARBA" id="ARBA00022777"/>
    </source>
</evidence>
<evidence type="ECO:0000256" key="15">
    <source>
        <dbReference type="RuleBase" id="RU362096"/>
    </source>
</evidence>
<dbReference type="GO" id="GO:0048468">
    <property type="term" value="P:cell development"/>
    <property type="evidence" value="ECO:0007669"/>
    <property type="project" value="UniProtKB-ARBA"/>
</dbReference>
<dbReference type="InterPro" id="IPR000299">
    <property type="entry name" value="FERM_domain"/>
</dbReference>
<feature type="domain" description="Protein kinase" evidence="17">
    <location>
        <begin position="460"/>
        <end position="737"/>
    </location>
</feature>
<dbReference type="Gene3D" id="1.10.510.10">
    <property type="entry name" value="Transferase(Phosphotransferase) domain 1"/>
    <property type="match status" value="2"/>
</dbReference>
<feature type="domain" description="Protein kinase" evidence="17">
    <location>
        <begin position="864"/>
        <end position="1132"/>
    </location>
</feature>
<comment type="catalytic activity">
    <reaction evidence="11">
        <text>L-tyrosyl-[protein] + ATP = O-phospho-L-tyrosyl-[protein] + ADP + H(+)</text>
        <dbReference type="Rhea" id="RHEA:10596"/>
        <dbReference type="Rhea" id="RHEA-COMP:10136"/>
        <dbReference type="Rhea" id="RHEA-COMP:20101"/>
        <dbReference type="ChEBI" id="CHEBI:15378"/>
        <dbReference type="ChEBI" id="CHEBI:30616"/>
        <dbReference type="ChEBI" id="CHEBI:46858"/>
        <dbReference type="ChEBI" id="CHEBI:61978"/>
        <dbReference type="ChEBI" id="CHEBI:456216"/>
        <dbReference type="EC" id="2.7.10.1"/>
    </reaction>
</comment>
<keyword evidence="7 14" id="KW-0067">ATP-binding</keyword>
<dbReference type="SMART" id="SM00295">
    <property type="entry name" value="B41"/>
    <property type="match status" value="1"/>
</dbReference>
<dbReference type="InterPro" id="IPR036860">
    <property type="entry name" value="SH2_dom_sf"/>
</dbReference>
<dbReference type="GO" id="GO:0009887">
    <property type="term" value="P:animal organ morphogenesis"/>
    <property type="evidence" value="ECO:0007669"/>
    <property type="project" value="UniProtKB-ARBA"/>
</dbReference>
<evidence type="ECO:0000256" key="9">
    <source>
        <dbReference type="ARBA" id="ARBA00023136"/>
    </source>
</evidence>
<keyword evidence="9" id="KW-0472">Membrane</keyword>
<dbReference type="PROSITE" id="PS50057">
    <property type="entry name" value="FERM_3"/>
    <property type="match status" value="1"/>
</dbReference>
<dbReference type="GO" id="GO:0004715">
    <property type="term" value="F:non-membrane spanning protein tyrosine kinase activity"/>
    <property type="evidence" value="ECO:0007669"/>
    <property type="project" value="UniProtKB-EC"/>
</dbReference>
<dbReference type="InterPro" id="IPR000719">
    <property type="entry name" value="Prot_kinase_dom"/>
</dbReference>
<organism evidence="19 20">
    <name type="scientific">Megalurothrips usitatus</name>
    <name type="common">bean blossom thrips</name>
    <dbReference type="NCBI Taxonomy" id="439358"/>
    <lineage>
        <taxon>Eukaryota</taxon>
        <taxon>Metazoa</taxon>
        <taxon>Ecdysozoa</taxon>
        <taxon>Arthropoda</taxon>
        <taxon>Hexapoda</taxon>
        <taxon>Insecta</taxon>
        <taxon>Pterygota</taxon>
        <taxon>Neoptera</taxon>
        <taxon>Paraneoptera</taxon>
        <taxon>Thysanoptera</taxon>
        <taxon>Terebrantia</taxon>
        <taxon>Thripoidea</taxon>
        <taxon>Thripidae</taxon>
        <taxon>Megalurothrips</taxon>
    </lineage>
</organism>
<sequence>MVLADGQKTILVHTAVDGEPIKVSIDNTTTSEDVCIKVSKDLKIGPVARYLFALRLHDKNIFLGPNILLCHLKPTVFTYRIRFKVPQLERLEALDVSAYNYFFHQARKDFVGGEVPDISYEKKDQKKEAMGLAITDMYLYKVEKGCDISTVMQDYKKFVPKKVQNYHSFYLKRPIREHLEKIEENKLDSVYVKRRWIEQFREMAPSYLTEEFFVLPGDGSEYRTQSVRVDPFDENCPGIQIKPDGKKEWTHLCSIEDLCYIAVKSDNTVEISRKNGIPSHMKFPLISIMISFVSLLDGYYRLMANWTFNLCKEVRTPSLHRLQTINCHGPVGKEFSYNKLKEKRENNPGCFLLRESETEYDVYYIDVCCEKSTKDKQKSKTKSYKIKQEHSETGEGVRTSVFILTHDGSSYSSMQDLIKIHRSEGSEICLKECLPPSEFETSWLLLCKKDLLSSEETQEYSSSPLVVDASTIRISKSHHIDRSGGMVNSTHGIWRQGKFKDSHVLIKSLERQHYENFPQGFSFMCDKWAAMAKNWAFLHSSCVVRVLGVVISNPVSLVIEDVPFGPLDIYLKENRQVMKPIDLVEACANLASALWYLEEKRIVHGNIRCKNLLLATHDDQAFSIKLADPGIPVYTTHDVHWIPPECYHDFESAQTTFSADVWACGTTMWEVFACGDPIPESSSVDNVKKYYLNGGTLPCPPLCTQDIFQLIKECWEVDDNSRKKPQAVMRDINQIFYQVFNSRRTHSYSVAYPKRFKEQADETCSISESEMSLLSGATVETMLDSGAGGRLLPSHNFTNNFSQSIGSNLFENWMLGDSQEQLISNYETMTPNISAMLSNMTFSTATTSLESMSSVFELGPDVNVVLQGRIGQGFYGEVYKGTLERLDSEAELVAVKKLRTDALSTTLADFEREINIMKTLEHPNVVQIKGVVHEPEVSLVMEFVQHGSLKSYLKIHKDKLQPNPNLLKFALDVARGMEYLGQKNIVHRDLAARNILVVDDFNVKISDFGLAQVMGQNDYYIMRSNRELPIPWYAPESLRDGKFSPRSDVWSYGVTLYEMFSLGEEPRLASCTNEQDHQELMRVLDKGDRLPCPQHCSQRIYVELMKPCWNFESRDRPSFSDICKVIKTLATF</sequence>
<protein>
    <recommendedName>
        <fullName evidence="15">Tyrosine-protein kinase</fullName>
        <ecNumber evidence="15">2.7.10.2</ecNumber>
    </recommendedName>
</protein>
<dbReference type="GO" id="GO:0030182">
    <property type="term" value="P:neuron differentiation"/>
    <property type="evidence" value="ECO:0007669"/>
    <property type="project" value="UniProtKB-ARBA"/>
</dbReference>
<dbReference type="CDD" id="cd00192">
    <property type="entry name" value="PTKc"/>
    <property type="match status" value="1"/>
</dbReference>
<evidence type="ECO:0000256" key="4">
    <source>
        <dbReference type="ARBA" id="ARBA00022737"/>
    </source>
</evidence>
<keyword evidence="2" id="KW-0597">Phosphoprotein</keyword>